<dbReference type="Proteomes" id="UP001392318">
    <property type="component" value="Unassembled WGS sequence"/>
</dbReference>
<proteinExistence type="predicted"/>
<keyword evidence="2" id="KW-1185">Reference proteome</keyword>
<evidence type="ECO:0000313" key="1">
    <source>
        <dbReference type="EMBL" id="MEM5400230.1"/>
    </source>
</evidence>
<sequence>MNRTQGRFVELWSRSGGGRAEAVYADLARRYGEPGRHYHTLRHVRRCLRDFDRAREAIAHGDLVELALWCHDVIYVPGAQDNEERSAQWLRRCADDRIAACERICEAILATRHARAPDELDARFACDIDLASLGAPRRQFQDNGLRLRAERPDLDDHAYAMHERRMLEALLARPRIYLTDYFHSHCEAAARANLAWRLAQPTPGARSTRDHDE</sequence>
<accession>A0ACC6RHA3</accession>
<gene>
    <name evidence="1" type="ORF">VSR83_09045</name>
</gene>
<dbReference type="EMBL" id="JAYMRU010000005">
    <property type="protein sequence ID" value="MEM5400230.1"/>
    <property type="molecule type" value="Genomic_DNA"/>
</dbReference>
<comment type="caution">
    <text evidence="1">The sequence shown here is derived from an EMBL/GenBank/DDBJ whole genome shotgun (WGS) entry which is preliminary data.</text>
</comment>
<name>A0ACC6RHA3_9BURK</name>
<organism evidence="1 2">
    <name type="scientific">Paraburkholderia unamae</name>
    <dbReference type="NCBI Taxonomy" id="219649"/>
    <lineage>
        <taxon>Bacteria</taxon>
        <taxon>Pseudomonadati</taxon>
        <taxon>Pseudomonadota</taxon>
        <taxon>Betaproteobacteria</taxon>
        <taxon>Burkholderiales</taxon>
        <taxon>Burkholderiaceae</taxon>
        <taxon>Paraburkholderia</taxon>
    </lineage>
</organism>
<evidence type="ECO:0000313" key="2">
    <source>
        <dbReference type="Proteomes" id="UP001392318"/>
    </source>
</evidence>
<reference evidence="1" key="1">
    <citation type="submission" date="2024-01" db="EMBL/GenBank/DDBJ databases">
        <title>The diversity of rhizobia nodulating Mimosa spp. in eleven states of Brazil covering several biomes is determined by host plant, location, and edaphic factors.</title>
        <authorList>
            <person name="Rouws L."/>
            <person name="Barauna A."/>
            <person name="Beukes C."/>
            <person name="De Faria S.M."/>
            <person name="Gross E."/>
            <person name="Dos Reis Junior F.B."/>
            <person name="Simon M."/>
            <person name="Maluk M."/>
            <person name="Odee D.W."/>
            <person name="Kenicer G."/>
            <person name="Young J.P.W."/>
            <person name="Reis V.M."/>
            <person name="Zilli J."/>
            <person name="James E.K."/>
        </authorList>
    </citation>
    <scope>NUCLEOTIDE SEQUENCE</scope>
    <source>
        <strain evidence="1">JPY452</strain>
    </source>
</reference>
<protein>
    <submittedName>
        <fullName evidence="1">Uncharacterized protein</fullName>
    </submittedName>
</protein>